<accession>A0A0F9FA57</accession>
<organism evidence="2">
    <name type="scientific">marine sediment metagenome</name>
    <dbReference type="NCBI Taxonomy" id="412755"/>
    <lineage>
        <taxon>unclassified sequences</taxon>
        <taxon>metagenomes</taxon>
        <taxon>ecological metagenomes</taxon>
    </lineage>
</organism>
<gene>
    <name evidence="2" type="ORF">LCGC14_2330200</name>
</gene>
<dbReference type="EMBL" id="LAZR01033475">
    <property type="protein sequence ID" value="KKL47972.1"/>
    <property type="molecule type" value="Genomic_DNA"/>
</dbReference>
<feature type="region of interest" description="Disordered" evidence="1">
    <location>
        <begin position="158"/>
        <end position="180"/>
    </location>
</feature>
<evidence type="ECO:0000256" key="1">
    <source>
        <dbReference type="SAM" id="MobiDB-lite"/>
    </source>
</evidence>
<sequence>ELARSAAGSGASKTPAEARALVRSALAKPTVPDNDRQANQRVLDVLYAKPGEKVKQVNNALRDLAKDARSLHQALRRRPRRRGGSSRRSYYSFYRGYAYPYGYGYGYGYPYSYVGSSHSSIGAGYSHGGGLRINGSFSSGRSFSGTFTLGSPRHLSHPNTFHGGSITGGSTRAVTLGTRK</sequence>
<name>A0A0F9FA57_9ZZZZ</name>
<protein>
    <submittedName>
        <fullName evidence="2">Uncharacterized protein</fullName>
    </submittedName>
</protein>
<dbReference type="AlphaFoldDB" id="A0A0F9FA57"/>
<feature type="non-terminal residue" evidence="2">
    <location>
        <position position="1"/>
    </location>
</feature>
<comment type="caution">
    <text evidence="2">The sequence shown here is derived from an EMBL/GenBank/DDBJ whole genome shotgun (WGS) entry which is preliminary data.</text>
</comment>
<reference evidence="2" key="1">
    <citation type="journal article" date="2015" name="Nature">
        <title>Complex archaea that bridge the gap between prokaryotes and eukaryotes.</title>
        <authorList>
            <person name="Spang A."/>
            <person name="Saw J.H."/>
            <person name="Jorgensen S.L."/>
            <person name="Zaremba-Niedzwiedzka K."/>
            <person name="Martijn J."/>
            <person name="Lind A.E."/>
            <person name="van Eijk R."/>
            <person name="Schleper C."/>
            <person name="Guy L."/>
            <person name="Ettema T.J."/>
        </authorList>
    </citation>
    <scope>NUCLEOTIDE SEQUENCE</scope>
</reference>
<evidence type="ECO:0000313" key="2">
    <source>
        <dbReference type="EMBL" id="KKL47972.1"/>
    </source>
</evidence>
<proteinExistence type="predicted"/>